<proteinExistence type="predicted"/>
<reference evidence="2 3" key="1">
    <citation type="submission" date="2020-08" db="EMBL/GenBank/DDBJ databases">
        <title>Sequencing the genomes of 1000 actinobacteria strains.</title>
        <authorList>
            <person name="Klenk H.-P."/>
        </authorList>
    </citation>
    <scope>NUCLEOTIDE SEQUENCE [LARGE SCALE GENOMIC DNA]</scope>
    <source>
        <strain evidence="2 3">DSM 23889</strain>
    </source>
</reference>
<dbReference type="Proteomes" id="UP000552883">
    <property type="component" value="Unassembled WGS sequence"/>
</dbReference>
<dbReference type="AlphaFoldDB" id="A0A840XAZ5"/>
<dbReference type="EMBL" id="JACHBS010000001">
    <property type="protein sequence ID" value="MBB5618344.1"/>
    <property type="molecule type" value="Genomic_DNA"/>
</dbReference>
<organism evidence="2 3">
    <name type="scientific">Microcella frigidaquae</name>
    <dbReference type="NCBI Taxonomy" id="424758"/>
    <lineage>
        <taxon>Bacteria</taxon>
        <taxon>Bacillati</taxon>
        <taxon>Actinomycetota</taxon>
        <taxon>Actinomycetes</taxon>
        <taxon>Micrococcales</taxon>
        <taxon>Microbacteriaceae</taxon>
        <taxon>Microcella</taxon>
    </lineage>
</organism>
<comment type="caution">
    <text evidence="2">The sequence shown here is derived from an EMBL/GenBank/DDBJ whole genome shotgun (WGS) entry which is preliminary data.</text>
</comment>
<protein>
    <submittedName>
        <fullName evidence="2">Uncharacterized protein</fullName>
    </submittedName>
</protein>
<sequence length="34" mass="3596">MTLPLILILSLVGFFGLMVAIAGTGRRSRGAHRA</sequence>
<keyword evidence="1" id="KW-1133">Transmembrane helix</keyword>
<keyword evidence="1" id="KW-0472">Membrane</keyword>
<feature type="transmembrane region" description="Helical" evidence="1">
    <location>
        <begin position="6"/>
        <end position="25"/>
    </location>
</feature>
<keyword evidence="3" id="KW-1185">Reference proteome</keyword>
<evidence type="ECO:0000256" key="1">
    <source>
        <dbReference type="SAM" id="Phobius"/>
    </source>
</evidence>
<accession>A0A840XAZ5</accession>
<evidence type="ECO:0000313" key="3">
    <source>
        <dbReference type="Proteomes" id="UP000552883"/>
    </source>
</evidence>
<keyword evidence="1" id="KW-0812">Transmembrane</keyword>
<gene>
    <name evidence="2" type="ORF">BJ959_001840</name>
</gene>
<name>A0A840XAZ5_9MICO</name>
<evidence type="ECO:0000313" key="2">
    <source>
        <dbReference type="EMBL" id="MBB5618344.1"/>
    </source>
</evidence>